<gene>
    <name evidence="7" type="ORF">BA177_01300</name>
</gene>
<evidence type="ECO:0000256" key="3">
    <source>
        <dbReference type="ARBA" id="ARBA00022801"/>
    </source>
</evidence>
<dbReference type="InterPro" id="IPR002142">
    <property type="entry name" value="Peptidase_S49"/>
</dbReference>
<proteinExistence type="inferred from homology"/>
<dbReference type="GO" id="GO:0008236">
    <property type="term" value="F:serine-type peptidase activity"/>
    <property type="evidence" value="ECO:0007669"/>
    <property type="project" value="UniProtKB-KW"/>
</dbReference>
<keyword evidence="3" id="KW-0378">Hydrolase</keyword>
<feature type="transmembrane region" description="Helical" evidence="5">
    <location>
        <begin position="51"/>
        <end position="72"/>
    </location>
</feature>
<evidence type="ECO:0000313" key="8">
    <source>
        <dbReference type="Proteomes" id="UP000092695"/>
    </source>
</evidence>
<evidence type="ECO:0000313" key="7">
    <source>
        <dbReference type="EMBL" id="ANO50038.1"/>
    </source>
</evidence>
<name>A0A193LC43_9GAMM</name>
<keyword evidence="5" id="KW-1133">Transmembrane helix</keyword>
<feature type="domain" description="Peptidase S49" evidence="6">
    <location>
        <begin position="151"/>
        <end position="292"/>
    </location>
</feature>
<evidence type="ECO:0000256" key="5">
    <source>
        <dbReference type="SAM" id="Phobius"/>
    </source>
</evidence>
<evidence type="ECO:0000256" key="2">
    <source>
        <dbReference type="ARBA" id="ARBA00022670"/>
    </source>
</evidence>
<keyword evidence="8" id="KW-1185">Reference proteome</keyword>
<sequence length="334" mass="36231">MTGTSLSPEAALTETTLLRQLVDDMMQQRKELMDNVLLERRRDRRHKNVRFALLFGGIALMMLSYLYVFVVLNGGVSGAAPAGPYAAIVQLKGPIADGSSANAVSVSRALTRAFKDPRAAGVVLYVNSPGGSPVQSSIIFDRILALKAEHPEKRIVTVATDTLASGAYFVASATDKIYVNRSTIAGSIGVVSDSFGFTDALKRLGVERRVFTAGENKARLDPFIPLTNADKAKIADVLAEIHAHFIDAVKTGRGDRLSFEAAGLFEGDVWTGNQALEMGLVDALGDLTSVLDQEFGVEHARDYTIKPAFLERIMKYAATTAMDEFHAHNQLRIR</sequence>
<dbReference type="InterPro" id="IPR047272">
    <property type="entry name" value="S49_SppA_C"/>
</dbReference>
<dbReference type="EMBL" id="CP016268">
    <property type="protein sequence ID" value="ANO50038.1"/>
    <property type="molecule type" value="Genomic_DNA"/>
</dbReference>
<dbReference type="SUPFAM" id="SSF52096">
    <property type="entry name" value="ClpP/crotonase"/>
    <property type="match status" value="1"/>
</dbReference>
<protein>
    <recommendedName>
        <fullName evidence="6">Peptidase S49 domain-containing protein</fullName>
    </recommendedName>
</protein>
<evidence type="ECO:0000259" key="6">
    <source>
        <dbReference type="Pfam" id="PF01343"/>
    </source>
</evidence>
<comment type="similarity">
    <text evidence="1">Belongs to the peptidase S49 family.</text>
</comment>
<evidence type="ECO:0000256" key="1">
    <source>
        <dbReference type="ARBA" id="ARBA00008683"/>
    </source>
</evidence>
<accession>A0A193LC43</accession>
<keyword evidence="5" id="KW-0812">Transmembrane</keyword>
<dbReference type="Pfam" id="PF01343">
    <property type="entry name" value="Peptidase_S49"/>
    <property type="match status" value="1"/>
</dbReference>
<keyword evidence="2" id="KW-0645">Protease</keyword>
<dbReference type="Gene3D" id="3.90.226.10">
    <property type="entry name" value="2-enoyl-CoA Hydratase, Chain A, domain 1"/>
    <property type="match status" value="1"/>
</dbReference>
<reference evidence="7 8" key="1">
    <citation type="submission" date="2016-06" db="EMBL/GenBank/DDBJ databases">
        <title>Complete genome sequence of a deep-branching marine Gamma Proteobacterium Woeseia oceani type strain XK5.</title>
        <authorList>
            <person name="Mu D."/>
            <person name="Du Z."/>
        </authorList>
    </citation>
    <scope>NUCLEOTIDE SEQUENCE [LARGE SCALE GENOMIC DNA]</scope>
    <source>
        <strain evidence="7 8">XK5</strain>
    </source>
</reference>
<evidence type="ECO:0000256" key="4">
    <source>
        <dbReference type="ARBA" id="ARBA00022825"/>
    </source>
</evidence>
<dbReference type="PANTHER" id="PTHR42987:SF8">
    <property type="entry name" value="PROTEINASE"/>
    <property type="match status" value="1"/>
</dbReference>
<dbReference type="InterPro" id="IPR029045">
    <property type="entry name" value="ClpP/crotonase-like_dom_sf"/>
</dbReference>
<dbReference type="STRING" id="1548547.BA177_01300"/>
<dbReference type="Gene3D" id="6.20.330.10">
    <property type="match status" value="1"/>
</dbReference>
<dbReference type="Proteomes" id="UP000092695">
    <property type="component" value="Chromosome"/>
</dbReference>
<dbReference type="AlphaFoldDB" id="A0A193LC43"/>
<organism evidence="7 8">
    <name type="scientific">Woeseia oceani</name>
    <dbReference type="NCBI Taxonomy" id="1548547"/>
    <lineage>
        <taxon>Bacteria</taxon>
        <taxon>Pseudomonadati</taxon>
        <taxon>Pseudomonadota</taxon>
        <taxon>Gammaproteobacteria</taxon>
        <taxon>Woeseiales</taxon>
        <taxon>Woeseiaceae</taxon>
        <taxon>Woeseia</taxon>
    </lineage>
</organism>
<dbReference type="CDD" id="cd07023">
    <property type="entry name" value="S49_Sppa_N_C"/>
    <property type="match status" value="1"/>
</dbReference>
<dbReference type="PANTHER" id="PTHR42987">
    <property type="entry name" value="PEPTIDASE S49"/>
    <property type="match status" value="1"/>
</dbReference>
<dbReference type="KEGG" id="woc:BA177_01300"/>
<dbReference type="GO" id="GO:0006508">
    <property type="term" value="P:proteolysis"/>
    <property type="evidence" value="ECO:0007669"/>
    <property type="project" value="UniProtKB-KW"/>
</dbReference>
<keyword evidence="5" id="KW-0472">Membrane</keyword>
<keyword evidence="4" id="KW-0720">Serine protease</keyword>